<gene>
    <name evidence="1" type="ORF">K4L44_05675</name>
</gene>
<keyword evidence="2" id="KW-1185">Reference proteome</keyword>
<reference evidence="1" key="1">
    <citation type="submission" date="2021-08" db="EMBL/GenBank/DDBJ databases">
        <title>Novel anaerobic bacterium isolated from sea squirt in East Sea, Republic of Korea.</title>
        <authorList>
            <person name="Nguyen T.H."/>
            <person name="Li Z."/>
            <person name="Lee Y.-J."/>
            <person name="Ko J."/>
            <person name="Kim S.-G."/>
        </authorList>
    </citation>
    <scope>NUCLEOTIDE SEQUENCE</scope>
    <source>
        <strain evidence="1">KCTC 25031</strain>
    </source>
</reference>
<proteinExistence type="predicted"/>
<evidence type="ECO:0000313" key="1">
    <source>
        <dbReference type="EMBL" id="QZE15322.1"/>
    </source>
</evidence>
<dbReference type="Proteomes" id="UP000826212">
    <property type="component" value="Chromosome"/>
</dbReference>
<sequence>MSINNKTTDYFNTLSPISDEKIAAQYKNALLWAIKQNDVKNIAITGSYGSGKSSILKAIICDNQEKDSSKNIPKISPNDSKNESYNDKEKNDFNIMKSECLFLSLANFCETSEEKKYTQTEIEEHILQQIFYQFSHKDLPFSKFKQIKNIKHIRRVIVGVLCWLFSLPFIHDIIRLLKQNFLAISADGFQNFFSSILWFASIIHFVLFGLFIGGCYFIFQKLITLCHITNLKKLSFKSTEVELSGNSVLNKYIEELIYFFDANEKKKYVVIEDLDRFDNLSLFTKLREVNLMINNAPSVSQRVIFIYALRDDLFKETLHRTKFFDFILPIIPIINTSNSGDKLRELLPSKEDEKDLEILSNDYINDISIFIHDLRLLKNIVNEFIIYNTSINPKHDQKQSQYIFSIIVYKNIFPNQYTLDQENRGLLYQIFEIQKQELINWSIDENEYSGPFVYDESKYIAKEEEKLREEYLLAILRRYNNLQNLDKIDFKEILKNEDKFSKFCRNQQYIENGNYCTINFHEIEYEIDEYSTYINRRKELLVQFSLPQSLSKLIRFCPDDSWKMTLFKESTNLSKEKELLALMLRKGYIDENYFHYMSYFYEGALRTNDHAFLMNVKTQQGDNFEHKLTEESIHNVVSKISRDEYCYKTTLNKQVILYLLSLNEDSTDYRLDLILRQLSNNTSDNVFEKYIGPIFNSLDHVEQKRFIQIIVEKYSYGIWKDIQNTTTDDGILVTYLNTISSLDKSLIQKLNRESDEQLKPYIEKKKDFIDSGIEYDHAINLMEALDIKFSELTKTENSN</sequence>
<dbReference type="EMBL" id="CP081303">
    <property type="protein sequence ID" value="QZE15322.1"/>
    <property type="molecule type" value="Genomic_DNA"/>
</dbReference>
<name>A0AC61NI20_9BACT</name>
<evidence type="ECO:0000313" key="2">
    <source>
        <dbReference type="Proteomes" id="UP000826212"/>
    </source>
</evidence>
<organism evidence="1 2">
    <name type="scientific">Halosquirtibacter laminarini</name>
    <dbReference type="NCBI Taxonomy" id="3374600"/>
    <lineage>
        <taxon>Bacteria</taxon>
        <taxon>Pseudomonadati</taxon>
        <taxon>Bacteroidota</taxon>
        <taxon>Bacteroidia</taxon>
        <taxon>Marinilabiliales</taxon>
        <taxon>Prolixibacteraceae</taxon>
        <taxon>Halosquirtibacter</taxon>
    </lineage>
</organism>
<protein>
    <submittedName>
        <fullName evidence="1">Uncharacterized protein</fullName>
    </submittedName>
</protein>
<accession>A0AC61NI20</accession>